<dbReference type="Proteomes" id="UP000061468">
    <property type="component" value="Chromosome"/>
</dbReference>
<evidence type="ECO:0000313" key="2">
    <source>
        <dbReference type="EMBL" id="AMJ79361.1"/>
    </source>
</evidence>
<protein>
    <recommendedName>
        <fullName evidence="1">DUF4136 domain-containing protein</fullName>
    </recommendedName>
</protein>
<dbReference type="InterPro" id="IPR025411">
    <property type="entry name" value="DUF4136"/>
</dbReference>
<dbReference type="Gene3D" id="3.30.160.670">
    <property type="match status" value="1"/>
</dbReference>
<dbReference type="EMBL" id="CP013928">
    <property type="protein sequence ID" value="AMJ79361.1"/>
    <property type="molecule type" value="Genomic_DNA"/>
</dbReference>
<dbReference type="AlphaFoldDB" id="A0AAC8XLS4"/>
<evidence type="ECO:0000313" key="3">
    <source>
        <dbReference type="Proteomes" id="UP000061468"/>
    </source>
</evidence>
<gene>
    <name evidence="2" type="ORF">AV942_14210</name>
</gene>
<evidence type="ECO:0000259" key="1">
    <source>
        <dbReference type="Pfam" id="PF13590"/>
    </source>
</evidence>
<feature type="domain" description="DUF4136" evidence="1">
    <location>
        <begin position="44"/>
        <end position="193"/>
    </location>
</feature>
<organism evidence="2 3">
    <name type="scientific">Alteromonas mediterranea</name>
    <dbReference type="NCBI Taxonomy" id="314275"/>
    <lineage>
        <taxon>Bacteria</taxon>
        <taxon>Pseudomonadati</taxon>
        <taxon>Pseudomonadota</taxon>
        <taxon>Gammaproteobacteria</taxon>
        <taxon>Alteromonadales</taxon>
        <taxon>Alteromonadaceae</taxon>
        <taxon>Alteromonas/Salinimonas group</taxon>
        <taxon>Alteromonas</taxon>
    </lineage>
</organism>
<proteinExistence type="predicted"/>
<dbReference type="Pfam" id="PF13590">
    <property type="entry name" value="DUF4136"/>
    <property type="match status" value="1"/>
</dbReference>
<accession>A0AAC8XLS4</accession>
<dbReference type="RefSeq" id="WP_015067713.1">
    <property type="nucleotide sequence ID" value="NZ_CP013928.1"/>
</dbReference>
<name>A0AAC8XLS4_9ALTE</name>
<reference evidence="2 3" key="1">
    <citation type="submission" date="2015-12" db="EMBL/GenBank/DDBJ databases">
        <title>Intraspecies pangenome expansion in the marine bacterium Alteromonas.</title>
        <authorList>
            <person name="Lopez-Perez M."/>
            <person name="Rodriguez-Valera F."/>
        </authorList>
    </citation>
    <scope>NUCLEOTIDE SEQUENCE [LARGE SCALE GENOMIC DNA]</scope>
    <source>
        <strain evidence="2 3">UM8</strain>
    </source>
</reference>
<sequence>MYSSTSKNVMSGITHQLSKIKTTLLALVCVAIVSACSSNKPQINVDETQNFADIKTFYIQPPLNPINATLANHLSTAITENLIAKGLKPASEEDADIAVGYVPSTSTKEDGTTLNLGLGTGSYGRSGGISLGSIFSIPVGEQTSLQQGLQIDMVKDGKFIYSAAGSTELDGKDSISIQNSLNELVSELLDPYPNTTLNTQ</sequence>